<evidence type="ECO:0000313" key="2">
    <source>
        <dbReference type="EMBL" id="GAA3539663.1"/>
    </source>
</evidence>
<dbReference type="SUPFAM" id="SSF53474">
    <property type="entry name" value="alpha/beta-Hydrolases"/>
    <property type="match status" value="1"/>
</dbReference>
<comment type="caution">
    <text evidence="2">The sequence shown here is derived from an EMBL/GenBank/DDBJ whole genome shotgun (WGS) entry which is preliminary data.</text>
</comment>
<accession>A0ABP6VRN1</accession>
<gene>
    <name evidence="2" type="ORF">GCM10022222_24060</name>
</gene>
<dbReference type="Gene3D" id="3.40.50.1820">
    <property type="entry name" value="alpha/beta hydrolase"/>
    <property type="match status" value="1"/>
</dbReference>
<organism evidence="2 3">
    <name type="scientific">Amycolatopsis ultiminotia</name>
    <dbReference type="NCBI Taxonomy" id="543629"/>
    <lineage>
        <taxon>Bacteria</taxon>
        <taxon>Bacillati</taxon>
        <taxon>Actinomycetota</taxon>
        <taxon>Actinomycetes</taxon>
        <taxon>Pseudonocardiales</taxon>
        <taxon>Pseudonocardiaceae</taxon>
        <taxon>Amycolatopsis</taxon>
    </lineage>
</organism>
<evidence type="ECO:0000313" key="3">
    <source>
        <dbReference type="Proteomes" id="UP001500689"/>
    </source>
</evidence>
<dbReference type="InterPro" id="IPR000073">
    <property type="entry name" value="AB_hydrolase_1"/>
</dbReference>
<evidence type="ECO:0000259" key="1">
    <source>
        <dbReference type="Pfam" id="PF12697"/>
    </source>
</evidence>
<reference evidence="3" key="1">
    <citation type="journal article" date="2019" name="Int. J. Syst. Evol. Microbiol.">
        <title>The Global Catalogue of Microorganisms (GCM) 10K type strain sequencing project: providing services to taxonomists for standard genome sequencing and annotation.</title>
        <authorList>
            <consortium name="The Broad Institute Genomics Platform"/>
            <consortium name="The Broad Institute Genome Sequencing Center for Infectious Disease"/>
            <person name="Wu L."/>
            <person name="Ma J."/>
        </authorList>
    </citation>
    <scope>NUCLEOTIDE SEQUENCE [LARGE SCALE GENOMIC DNA]</scope>
    <source>
        <strain evidence="3">JCM 16898</strain>
    </source>
</reference>
<dbReference type="EMBL" id="BAAAZN010000004">
    <property type="protein sequence ID" value="GAA3539663.1"/>
    <property type="molecule type" value="Genomic_DNA"/>
</dbReference>
<sequence length="123" mass="13055">MSTLLRLLAASPVTAHALRRTAVHRLRADFAATSPRMARIVLTERRKLLEARPLDGQLRDLGLPALVLLGSRDRLYDPVSTASRYAAAGARVAVISGAGHSPFASHPARVAELVSGWATVPAG</sequence>
<dbReference type="Pfam" id="PF12697">
    <property type="entry name" value="Abhydrolase_6"/>
    <property type="match status" value="1"/>
</dbReference>
<feature type="domain" description="AB hydrolase-1" evidence="1">
    <location>
        <begin position="19"/>
        <end position="112"/>
    </location>
</feature>
<proteinExistence type="predicted"/>
<name>A0ABP6VRN1_9PSEU</name>
<dbReference type="Proteomes" id="UP001500689">
    <property type="component" value="Unassembled WGS sequence"/>
</dbReference>
<dbReference type="InterPro" id="IPR029058">
    <property type="entry name" value="AB_hydrolase_fold"/>
</dbReference>
<protein>
    <recommendedName>
        <fullName evidence="1">AB hydrolase-1 domain-containing protein</fullName>
    </recommendedName>
</protein>
<keyword evidence="3" id="KW-1185">Reference proteome</keyword>